<dbReference type="AlphaFoldDB" id="A0A4R0RDU9"/>
<sequence>MSILSVLGYAKLGPVVSFLYWIIYIFAATFLLRDAAPDVNDTSLPVSWSLGTAVRSIIDPITLLFKDTTTMRLTVLYAVTSYAFKVTDMAASLKYEPLIKPPNSHHILLLLLVMLSLFMRNVLVFCTIPLVVALYTHFSPSTFSGHLAVTLEKEKEVLEGENVKESSAPETTQQNDPFDYAAPIWRLELLMTRWSLAAGAIGVLAMLAGDSLLQFCTGAVLSGFVLSSLASPAALLTLQTPPSEMSRVLTGLALIDALAPLMQIATRSNVQADGETKSILPVEPTFVVVMVLLLCGSVGTRYVRRKVKLH</sequence>
<dbReference type="EMBL" id="RWJN01000177">
    <property type="protein sequence ID" value="TCD65512.1"/>
    <property type="molecule type" value="Genomic_DNA"/>
</dbReference>
<evidence type="ECO:0000256" key="1">
    <source>
        <dbReference type="SAM" id="Phobius"/>
    </source>
</evidence>
<accession>A0A4R0RDU9</accession>
<keyword evidence="1" id="KW-0472">Membrane</keyword>
<gene>
    <name evidence="2" type="ORF">EIP91_002560</name>
</gene>
<protein>
    <submittedName>
        <fullName evidence="2">Uncharacterized protein</fullName>
    </submittedName>
</protein>
<keyword evidence="3" id="KW-1185">Reference proteome</keyword>
<reference evidence="2 3" key="1">
    <citation type="submission" date="2018-11" db="EMBL/GenBank/DDBJ databases">
        <title>Genome assembly of Steccherinum ochraceum LE-BIN_3174, the white-rot fungus of the Steccherinaceae family (The Residual Polyporoid clade, Polyporales, Basidiomycota).</title>
        <authorList>
            <person name="Fedorova T.V."/>
            <person name="Glazunova O.A."/>
            <person name="Landesman E.O."/>
            <person name="Moiseenko K.V."/>
            <person name="Psurtseva N.V."/>
            <person name="Savinova O.S."/>
            <person name="Shakhova N.V."/>
            <person name="Tyazhelova T.V."/>
            <person name="Vasina D.V."/>
        </authorList>
    </citation>
    <scope>NUCLEOTIDE SEQUENCE [LARGE SCALE GENOMIC DNA]</scope>
    <source>
        <strain evidence="2 3">LE-BIN_3174</strain>
    </source>
</reference>
<feature type="transmembrane region" description="Helical" evidence="1">
    <location>
        <begin position="194"/>
        <end position="213"/>
    </location>
</feature>
<organism evidence="2 3">
    <name type="scientific">Steccherinum ochraceum</name>
    <dbReference type="NCBI Taxonomy" id="92696"/>
    <lineage>
        <taxon>Eukaryota</taxon>
        <taxon>Fungi</taxon>
        <taxon>Dikarya</taxon>
        <taxon>Basidiomycota</taxon>
        <taxon>Agaricomycotina</taxon>
        <taxon>Agaricomycetes</taxon>
        <taxon>Polyporales</taxon>
        <taxon>Steccherinaceae</taxon>
        <taxon>Steccherinum</taxon>
    </lineage>
</organism>
<feature type="transmembrane region" description="Helical" evidence="1">
    <location>
        <begin position="12"/>
        <end position="32"/>
    </location>
</feature>
<evidence type="ECO:0000313" key="3">
    <source>
        <dbReference type="Proteomes" id="UP000292702"/>
    </source>
</evidence>
<keyword evidence="1" id="KW-1133">Transmembrane helix</keyword>
<dbReference type="Proteomes" id="UP000292702">
    <property type="component" value="Unassembled WGS sequence"/>
</dbReference>
<proteinExistence type="predicted"/>
<comment type="caution">
    <text evidence="2">The sequence shown here is derived from an EMBL/GenBank/DDBJ whole genome shotgun (WGS) entry which is preliminary data.</text>
</comment>
<name>A0A4R0RDU9_9APHY</name>
<feature type="transmembrane region" description="Helical" evidence="1">
    <location>
        <begin position="219"/>
        <end position="236"/>
    </location>
</feature>
<feature type="transmembrane region" description="Helical" evidence="1">
    <location>
        <begin position="285"/>
        <end position="303"/>
    </location>
</feature>
<keyword evidence="1" id="KW-0812">Transmembrane</keyword>
<feature type="transmembrane region" description="Helical" evidence="1">
    <location>
        <begin position="107"/>
        <end position="135"/>
    </location>
</feature>
<evidence type="ECO:0000313" key="2">
    <source>
        <dbReference type="EMBL" id="TCD65512.1"/>
    </source>
</evidence>